<dbReference type="Proteomes" id="UP000789366">
    <property type="component" value="Unassembled WGS sequence"/>
</dbReference>
<name>A0ACA9M929_9GLOM</name>
<comment type="caution">
    <text evidence="1">The sequence shown here is derived from an EMBL/GenBank/DDBJ whole genome shotgun (WGS) entry which is preliminary data.</text>
</comment>
<gene>
    <name evidence="1" type="ORF">SPELUC_LOCUS5882</name>
</gene>
<accession>A0ACA9M929</accession>
<evidence type="ECO:0000313" key="1">
    <source>
        <dbReference type="EMBL" id="CAG8568080.1"/>
    </source>
</evidence>
<keyword evidence="2" id="KW-1185">Reference proteome</keyword>
<evidence type="ECO:0000313" key="2">
    <source>
        <dbReference type="Proteomes" id="UP000789366"/>
    </source>
</evidence>
<proteinExistence type="predicted"/>
<feature type="non-terminal residue" evidence="1">
    <location>
        <position position="1"/>
    </location>
</feature>
<reference evidence="1" key="1">
    <citation type="submission" date="2021-06" db="EMBL/GenBank/DDBJ databases">
        <authorList>
            <person name="Kallberg Y."/>
            <person name="Tangrot J."/>
            <person name="Rosling A."/>
        </authorList>
    </citation>
    <scope>NUCLEOTIDE SEQUENCE</scope>
    <source>
        <strain evidence="1">28 12/20/2015</strain>
    </source>
</reference>
<organism evidence="1 2">
    <name type="scientific">Cetraspora pellucida</name>
    <dbReference type="NCBI Taxonomy" id="1433469"/>
    <lineage>
        <taxon>Eukaryota</taxon>
        <taxon>Fungi</taxon>
        <taxon>Fungi incertae sedis</taxon>
        <taxon>Mucoromycota</taxon>
        <taxon>Glomeromycotina</taxon>
        <taxon>Glomeromycetes</taxon>
        <taxon>Diversisporales</taxon>
        <taxon>Gigasporaceae</taxon>
        <taxon>Cetraspora</taxon>
    </lineage>
</organism>
<protein>
    <submittedName>
        <fullName evidence="1">15414_t:CDS:1</fullName>
    </submittedName>
</protein>
<dbReference type="EMBL" id="CAJVPW010006366">
    <property type="protein sequence ID" value="CAG8568080.1"/>
    <property type="molecule type" value="Genomic_DNA"/>
</dbReference>
<sequence>SIETSFNWNEIAAGKKNVKEECKDANIEKLVEADAKAYKEATNYGENIDNALKTYKIEFQLIYKDLYEKLTTKYSILLKNIRANELYFNYQKQTKSNSLFKLLYNLNKRKYNSYDIEKAQKEFETVTSPSFSALNKHFKEIVNNNLYTEIYYRYNSNCDITNYLSLEKFSMSKKSTLKDIFNHYDLAE</sequence>